<comment type="caution">
    <text evidence="6">The sequence shown here is derived from an EMBL/GenBank/DDBJ whole genome shotgun (WGS) entry which is preliminary data.</text>
</comment>
<accession>A0ABR2TMA9</accession>
<keyword evidence="7" id="KW-1185">Reference proteome</keyword>
<protein>
    <submittedName>
        <fullName evidence="6">Uncharacterized protein</fullName>
    </submittedName>
</protein>
<name>A0ABR2TMA9_9ROSI</name>
<sequence>MNNSEAFSCPSDYDSDQDSSNSDQEWLHYSIPVEPILFDFIAEDNKDAFVQRIKYGRSRSELYDDWYQSPEVLFKIFDQIAMYNAVNCATALLAGKAGFRVDINALGPDGGSSPLFFTYHPELVNLYICKGARTDIRCEGMLPLNKALNHLRKIVDWSSKQSICMVIVSLCLKYLYLLESIRLLFDNTKEVVKEVYDYVKGGKLVETTALLLVAREEITSPSFFKDFTSSGSMSLHQLVLLEIESLKASETKPDSTDEEIHEPGNKLETMNSMLHMIKVLESVGPEIDQYRQDLPKLFRANHLRLRMEELATKVAYLLISRGFVEYEDLKRSVLSETSLKSYQHILKLLESKLHGDIEGSHLESKDVAGTMGDDDQSQHQLHKPASLVKNCNGGNQMSYVVSSKHDEREKQLADTLEKNDRPLEAVVTNYELRIKQLEMELEKERDKLGSVQMRLQEEHKLNEYFQGELNSVKLEKEKAFTELNKLRAELNGEIVDISDLQTKLNGLEDDSADNTVKNFKRMIVPMSKEGTHRRIHICPDAYDHAKLSKREEEEIFVKLSQTERAVAVAEGKARVNKLDEDNGKLRLTLQHNMTRLNTMSTDSDYLVDRRIVIKLLVTYFGSNHSKEVLNVMVRMLGFSDEDKQGIGIAEQGTGKGVVPGVLGLPGRLFGGILGGGSADVRANIAPDNQSIARSLG</sequence>
<feature type="region of interest" description="Disordered" evidence="5">
    <location>
        <begin position="1"/>
        <end position="21"/>
    </location>
</feature>
<evidence type="ECO:0000313" key="7">
    <source>
        <dbReference type="Proteomes" id="UP001396334"/>
    </source>
</evidence>
<comment type="subcellular location">
    <subcellularLocation>
        <location evidence="1">Golgi apparatus</location>
    </subcellularLocation>
</comment>
<reference evidence="6 7" key="1">
    <citation type="journal article" date="2024" name="G3 (Bethesda)">
        <title>Genome assembly of Hibiscus sabdariffa L. provides insights into metabolisms of medicinal natural products.</title>
        <authorList>
            <person name="Kim T."/>
        </authorList>
    </citation>
    <scope>NUCLEOTIDE SEQUENCE [LARGE SCALE GENOMIC DNA]</scope>
    <source>
        <strain evidence="6">TK-2024</strain>
        <tissue evidence="6">Old leaves</tissue>
    </source>
</reference>
<evidence type="ECO:0000256" key="5">
    <source>
        <dbReference type="SAM" id="MobiDB-lite"/>
    </source>
</evidence>
<evidence type="ECO:0000313" key="6">
    <source>
        <dbReference type="EMBL" id="KAK9038435.1"/>
    </source>
</evidence>
<keyword evidence="3 4" id="KW-0175">Coiled coil</keyword>
<evidence type="ECO:0000256" key="1">
    <source>
        <dbReference type="ARBA" id="ARBA00004555"/>
    </source>
</evidence>
<organism evidence="6 7">
    <name type="scientific">Hibiscus sabdariffa</name>
    <name type="common">roselle</name>
    <dbReference type="NCBI Taxonomy" id="183260"/>
    <lineage>
        <taxon>Eukaryota</taxon>
        <taxon>Viridiplantae</taxon>
        <taxon>Streptophyta</taxon>
        <taxon>Embryophyta</taxon>
        <taxon>Tracheophyta</taxon>
        <taxon>Spermatophyta</taxon>
        <taxon>Magnoliopsida</taxon>
        <taxon>eudicotyledons</taxon>
        <taxon>Gunneridae</taxon>
        <taxon>Pentapetalae</taxon>
        <taxon>rosids</taxon>
        <taxon>malvids</taxon>
        <taxon>Malvales</taxon>
        <taxon>Malvaceae</taxon>
        <taxon>Malvoideae</taxon>
        <taxon>Hibiscus</taxon>
    </lineage>
</organism>
<evidence type="ECO:0000256" key="3">
    <source>
        <dbReference type="ARBA" id="ARBA00023054"/>
    </source>
</evidence>
<dbReference type="PANTHER" id="PTHR18921">
    <property type="entry name" value="MYOSIN HEAVY CHAIN - RELATED"/>
    <property type="match status" value="1"/>
</dbReference>
<evidence type="ECO:0000256" key="4">
    <source>
        <dbReference type="SAM" id="Coils"/>
    </source>
</evidence>
<gene>
    <name evidence="6" type="ORF">V6N11_023303</name>
</gene>
<feature type="coiled-coil region" evidence="4">
    <location>
        <begin position="427"/>
        <end position="503"/>
    </location>
</feature>
<evidence type="ECO:0000256" key="2">
    <source>
        <dbReference type="ARBA" id="ARBA00023034"/>
    </source>
</evidence>
<dbReference type="PANTHER" id="PTHR18921:SF2">
    <property type="entry name" value="THYROID RECEPTOR-INTERACTING PROTEIN 11"/>
    <property type="match status" value="1"/>
</dbReference>
<dbReference type="EMBL" id="JBBPBN010000005">
    <property type="protein sequence ID" value="KAK9038435.1"/>
    <property type="molecule type" value="Genomic_DNA"/>
</dbReference>
<dbReference type="Proteomes" id="UP001396334">
    <property type="component" value="Unassembled WGS sequence"/>
</dbReference>
<keyword evidence="2" id="KW-0333">Golgi apparatus</keyword>
<proteinExistence type="predicted"/>